<dbReference type="Proteomes" id="UP000634136">
    <property type="component" value="Unassembled WGS sequence"/>
</dbReference>
<sequence length="283" mass="32009">MPQPSTQPSTALKFFSFSFPPNPPHSHRPPSHNPIVSSRRLGWKLPSAIYSPLSIVLLLHFFSNRFGHWKLRLSKSSTPSFLFFTSRRPSPLSIIWKLIEECEHPLAPRQRKYLRVEFFRSGWRIRNVPGRNACEITLFHQEDAGLNMEVAKLAFSRGIWNYVCKMDNALRRSTVHRIALAASFGSSDSMVSYIEVPTWLDAIESSASPVHTTIQHGQVTNESHKRMILRRPSRKFLANSLLLLGGAICLSRGHSSLGAKVALAYMIKKLGKHRAKSNSGKQN</sequence>
<comment type="caution">
    <text evidence="1">The sequence shown here is derived from an EMBL/GenBank/DDBJ whole genome shotgun (WGS) entry which is preliminary data.</text>
</comment>
<dbReference type="PANTHER" id="PTHR19308:SF13">
    <property type="entry name" value="OS02G0468400 PROTEIN"/>
    <property type="match status" value="1"/>
</dbReference>
<gene>
    <name evidence="1" type="ORF">G2W53_000011</name>
</gene>
<dbReference type="PANTHER" id="PTHR19308">
    <property type="entry name" value="PHOSPHATIDYLCHOLINE TRANSFER PROTEIN"/>
    <property type="match status" value="1"/>
</dbReference>
<evidence type="ECO:0000313" key="2">
    <source>
        <dbReference type="Proteomes" id="UP000634136"/>
    </source>
</evidence>
<evidence type="ECO:0000313" key="1">
    <source>
        <dbReference type="EMBL" id="KAF7843106.1"/>
    </source>
</evidence>
<protein>
    <submittedName>
        <fullName evidence="1">StAR-related lipid transfer protein 7, mitochondrial</fullName>
    </submittedName>
</protein>
<dbReference type="Gene3D" id="3.30.530.20">
    <property type="match status" value="1"/>
</dbReference>
<dbReference type="EMBL" id="JAAIUW010000001">
    <property type="protein sequence ID" value="KAF7843106.1"/>
    <property type="molecule type" value="Genomic_DNA"/>
</dbReference>
<proteinExistence type="predicted"/>
<dbReference type="SUPFAM" id="SSF55961">
    <property type="entry name" value="Bet v1-like"/>
    <property type="match status" value="1"/>
</dbReference>
<organism evidence="1 2">
    <name type="scientific">Senna tora</name>
    <dbReference type="NCBI Taxonomy" id="362788"/>
    <lineage>
        <taxon>Eukaryota</taxon>
        <taxon>Viridiplantae</taxon>
        <taxon>Streptophyta</taxon>
        <taxon>Embryophyta</taxon>
        <taxon>Tracheophyta</taxon>
        <taxon>Spermatophyta</taxon>
        <taxon>Magnoliopsida</taxon>
        <taxon>eudicotyledons</taxon>
        <taxon>Gunneridae</taxon>
        <taxon>Pentapetalae</taxon>
        <taxon>rosids</taxon>
        <taxon>fabids</taxon>
        <taxon>Fabales</taxon>
        <taxon>Fabaceae</taxon>
        <taxon>Caesalpinioideae</taxon>
        <taxon>Cassia clade</taxon>
        <taxon>Senna</taxon>
    </lineage>
</organism>
<accession>A0A835CJ27</accession>
<dbReference type="InterPro" id="IPR023393">
    <property type="entry name" value="START-like_dom_sf"/>
</dbReference>
<keyword evidence="2" id="KW-1185">Reference proteome</keyword>
<dbReference type="InterPro" id="IPR051213">
    <property type="entry name" value="START_lipid_transfer"/>
</dbReference>
<dbReference type="AlphaFoldDB" id="A0A835CJ27"/>
<name>A0A835CJ27_9FABA</name>
<dbReference type="OrthoDB" id="5403181at2759"/>
<reference evidence="1" key="1">
    <citation type="submission" date="2020-09" db="EMBL/GenBank/DDBJ databases">
        <title>Genome-Enabled Discovery of Anthraquinone Biosynthesis in Senna tora.</title>
        <authorList>
            <person name="Kang S.-H."/>
            <person name="Pandey R.P."/>
            <person name="Lee C.-M."/>
            <person name="Sim J.-S."/>
            <person name="Jeong J.-T."/>
            <person name="Choi B.-S."/>
            <person name="Jung M."/>
            <person name="Ginzburg D."/>
            <person name="Zhao K."/>
            <person name="Won S.Y."/>
            <person name="Oh T.-J."/>
            <person name="Yu Y."/>
            <person name="Kim N.-H."/>
            <person name="Lee O.R."/>
            <person name="Lee T.-H."/>
            <person name="Bashyal P."/>
            <person name="Kim T.-S."/>
            <person name="Lee W.-H."/>
            <person name="Kawkins C."/>
            <person name="Kim C.-K."/>
            <person name="Kim J.S."/>
            <person name="Ahn B.O."/>
            <person name="Rhee S.Y."/>
            <person name="Sohng J.K."/>
        </authorList>
    </citation>
    <scope>NUCLEOTIDE SEQUENCE</scope>
    <source>
        <tissue evidence="1">Leaf</tissue>
    </source>
</reference>